<evidence type="ECO:0000313" key="1">
    <source>
        <dbReference type="EMBL" id="AOT24638.1"/>
    </source>
</evidence>
<proteinExistence type="predicted"/>
<name>A0A1D8EUD7_9CAUD</name>
<keyword evidence="2" id="KW-1185">Reference proteome</keyword>
<dbReference type="Proteomes" id="UP000224440">
    <property type="component" value="Segment"/>
</dbReference>
<dbReference type="RefSeq" id="YP_009597091.1">
    <property type="nucleotide sequence ID" value="NC_041895.1"/>
</dbReference>
<protein>
    <submittedName>
        <fullName evidence="1">Uncharacterized protein</fullName>
    </submittedName>
</protein>
<dbReference type="KEGG" id="vg:40072696"/>
<evidence type="ECO:0000313" key="2">
    <source>
        <dbReference type="Proteomes" id="UP000224440"/>
    </source>
</evidence>
<reference evidence="2" key="1">
    <citation type="submission" date="2016-07" db="EMBL/GenBank/DDBJ databases">
        <authorList>
            <person name="Florea S."/>
            <person name="Webb J.S."/>
            <person name="Jaromczyk J."/>
            <person name="Schardl C.L."/>
        </authorList>
    </citation>
    <scope>NUCLEOTIDE SEQUENCE [LARGE SCALE GENOMIC DNA]</scope>
</reference>
<gene>
    <name evidence="1" type="primary">49</name>
    <name evidence="1" type="ORF">G4_49</name>
</gene>
<dbReference type="GeneID" id="40072696"/>
<organism evidence="1 2">
    <name type="scientific">Propionibacterium phage G4</name>
    <dbReference type="NCBI Taxonomy" id="1897537"/>
    <lineage>
        <taxon>Viruses</taxon>
        <taxon>Duplodnaviria</taxon>
        <taxon>Heunggongvirae</taxon>
        <taxon>Uroviricota</taxon>
        <taxon>Caudoviricetes</taxon>
        <taxon>Doucettevirus</taxon>
        <taxon>Doucettevirus G4</taxon>
    </lineage>
</organism>
<sequence length="137" mass="15034">MPETKAMRARRAHVIAVAEQMKGHSMAEISEALGFRSPPAALRRKLVKWGRSDLVPDREMLSLTERAAARRALLVEEVEHLAGWRSADDIAQALGYASVKSLTTTLDHIGRNDLAERLTLGAVEDSTGRFVISGGTW</sequence>
<dbReference type="EMBL" id="KX620754">
    <property type="protein sequence ID" value="AOT24638.1"/>
    <property type="molecule type" value="Genomic_DNA"/>
</dbReference>
<dbReference type="OrthoDB" id="32436at10239"/>
<accession>A0A1D8EUD7</accession>